<proteinExistence type="predicted"/>
<comment type="caution">
    <text evidence="2">The sequence shown here is derived from an EMBL/GenBank/DDBJ whole genome shotgun (WGS) entry which is preliminary data.</text>
</comment>
<evidence type="ECO:0000256" key="1">
    <source>
        <dbReference type="SAM" id="MobiDB-lite"/>
    </source>
</evidence>
<name>A0ABS3CKL1_9BACT</name>
<dbReference type="SUPFAM" id="SSF48371">
    <property type="entry name" value="ARM repeat"/>
    <property type="match status" value="1"/>
</dbReference>
<protein>
    <submittedName>
        <fullName evidence="2">Uncharacterized protein</fullName>
    </submittedName>
</protein>
<feature type="region of interest" description="Disordered" evidence="1">
    <location>
        <begin position="511"/>
        <end position="541"/>
    </location>
</feature>
<dbReference type="InterPro" id="IPR016024">
    <property type="entry name" value="ARM-type_fold"/>
</dbReference>
<feature type="compositionally biased region" description="Basic and acidic residues" evidence="1">
    <location>
        <begin position="516"/>
        <end position="530"/>
    </location>
</feature>
<accession>A0ABS3CKL1</accession>
<reference evidence="2 3" key="1">
    <citation type="submission" date="2021-03" db="EMBL/GenBank/DDBJ databases">
        <title>novel species isolated from a fishpond in China.</title>
        <authorList>
            <person name="Lu H."/>
            <person name="Cai Z."/>
        </authorList>
    </citation>
    <scope>NUCLEOTIDE SEQUENCE [LARGE SCALE GENOMIC DNA]</scope>
    <source>
        <strain evidence="2 3">YJ13C</strain>
    </source>
</reference>
<dbReference type="EMBL" id="JAFKCU010000005">
    <property type="protein sequence ID" value="MBN7817290.1"/>
    <property type="molecule type" value="Genomic_DNA"/>
</dbReference>
<evidence type="ECO:0000313" key="2">
    <source>
        <dbReference type="EMBL" id="MBN7817290.1"/>
    </source>
</evidence>
<organism evidence="2 3">
    <name type="scientific">Algoriphagus pacificus</name>
    <dbReference type="NCBI Taxonomy" id="2811234"/>
    <lineage>
        <taxon>Bacteria</taxon>
        <taxon>Pseudomonadati</taxon>
        <taxon>Bacteroidota</taxon>
        <taxon>Cytophagia</taxon>
        <taxon>Cytophagales</taxon>
        <taxon>Cyclobacteriaceae</taxon>
        <taxon>Algoriphagus</taxon>
    </lineage>
</organism>
<sequence>MKMTYTSEMMKNYLHAELISPQEKFQALQTADGHSLLFSIATDGNFYLTRNQSGVTSSGWTKTDLSSSLIKKDFPKDLNAKVKTFESAQSVQDGSIGLGMAITSSEGDNLYLSLSNSNSDFSWIENISWKAFPFDCSSNPISTLEIVNVFFCETSGGTQYIYVDVVRDPSSAVKLVERFYIDPTKSNGQYWVKHDLAIDLQIDADKYSSCLGRMPSGHIDGLYTAGHVGSSGQLIFAPVINYYGQGAISPIPLNLPNGVVPDQITSVRNADLSTDLFVVSGDSLYYFASSNQKSDSTATFLLTNSVFTGTTKLAAMLHEGIVTIWGKNGNDQVYYTSCKQIDVGTQSAWSFPVPVLNGVEEMSPFVNLKDGGNTIFAGGNGKLFQITQDPTTNSKLWSTSEITLPVAPTSPAISFNSYTTTLQFNDENNLPLKGAKVNLSTSRRCEVYINGLYYVITNNSIALESNSMGMITIMEATENITGTTFKVSSDGGDAVTINPMDKPFQKLADLGSQDGDSSKLEKATIDEGNGKTKPLVSPNSPNLSTVSSGLYNLGQSYQSVQTPSSSNAVAFMAIPVPMNAMSFGDDILMAAGDLFRWLESGVEAIVKVVKDAATAVWHFVATIGDKVYRAILDTVEAIVSAAEWVFNAIKTAIEDIIKFLEFLFEWDDIKRTKEVIHNLIKLWLQNEINGIQTIKQKIDSGINQLETDVNKWAGITDWSGIGDKVTKPASGSTNNPNDGQNSASQQLNHHFQNNAKNITILGKQPVLDPLESIIKDLITAIEDEAKVLGEVFEELKSLAENFAKLSVEEILKKLVAILVDGVLSSVQVVIDAILNILTDLAETALGILDTKLHIPIISDILNAIGIPDISFLDLFCWISGVAYTVVYKIAKGEAPFPDSQYTSFLISATSMDQIKAAMTSSDNLSDSSSNNKETMLFAKTEDNDGSLIKLPLQYHDAIFIAGHSIGGFATFMSDFVTTFEALEETGDNAFAIPSAVLGIVAGGSIGAANFLVPRAAIQNKIVSYSSLSITVIRVVSKIIFSGPVQKKFGATKALSFMAAEDGRATGAIVDAVLVIPAFICTMWHFGELSTTPDSTDKTDAILDEISNLSSYISRIMYTIAVNDKDEETKAIEVGVMAVANIVTAGLQTAEAVVD</sequence>
<dbReference type="Proteomes" id="UP000664480">
    <property type="component" value="Unassembled WGS sequence"/>
</dbReference>
<feature type="compositionally biased region" description="Polar residues" evidence="1">
    <location>
        <begin position="729"/>
        <end position="745"/>
    </location>
</feature>
<dbReference type="RefSeq" id="WP_206587965.1">
    <property type="nucleotide sequence ID" value="NZ_JAFKCU010000005.1"/>
</dbReference>
<feature type="region of interest" description="Disordered" evidence="1">
    <location>
        <begin position="725"/>
        <end position="745"/>
    </location>
</feature>
<keyword evidence="3" id="KW-1185">Reference proteome</keyword>
<gene>
    <name evidence="2" type="ORF">J0A69_17760</name>
</gene>
<evidence type="ECO:0000313" key="3">
    <source>
        <dbReference type="Proteomes" id="UP000664480"/>
    </source>
</evidence>